<accession>A0AAD2DAU4</accession>
<feature type="compositionally biased region" description="Basic and acidic residues" evidence="1">
    <location>
        <begin position="396"/>
        <end position="422"/>
    </location>
</feature>
<feature type="region of interest" description="Disordered" evidence="1">
    <location>
        <begin position="604"/>
        <end position="661"/>
    </location>
</feature>
<dbReference type="EMBL" id="CAMPGE010029966">
    <property type="protein sequence ID" value="CAI2387457.1"/>
    <property type="molecule type" value="Genomic_DNA"/>
</dbReference>
<feature type="region of interest" description="Disordered" evidence="1">
    <location>
        <begin position="133"/>
        <end position="155"/>
    </location>
</feature>
<feature type="region of interest" description="Disordered" evidence="1">
    <location>
        <begin position="385"/>
        <end position="444"/>
    </location>
</feature>
<feature type="compositionally biased region" description="Basic residues" evidence="1">
    <location>
        <begin position="423"/>
        <end position="436"/>
    </location>
</feature>
<feature type="compositionally biased region" description="Basic and acidic residues" evidence="1">
    <location>
        <begin position="637"/>
        <end position="646"/>
    </location>
</feature>
<evidence type="ECO:0000313" key="3">
    <source>
        <dbReference type="Proteomes" id="UP001295684"/>
    </source>
</evidence>
<feature type="region of interest" description="Disordered" evidence="1">
    <location>
        <begin position="526"/>
        <end position="550"/>
    </location>
</feature>
<reference evidence="2" key="1">
    <citation type="submission" date="2023-07" db="EMBL/GenBank/DDBJ databases">
        <authorList>
            <consortium name="AG Swart"/>
            <person name="Singh M."/>
            <person name="Singh A."/>
            <person name="Seah K."/>
            <person name="Emmerich C."/>
        </authorList>
    </citation>
    <scope>NUCLEOTIDE SEQUENCE</scope>
    <source>
        <strain evidence="2">DP1</strain>
    </source>
</reference>
<comment type="caution">
    <text evidence="2">The sequence shown here is derived from an EMBL/GenBank/DDBJ whole genome shotgun (WGS) entry which is preliminary data.</text>
</comment>
<dbReference type="AlphaFoldDB" id="A0AAD2DAU4"/>
<gene>
    <name evidence="2" type="ORF">ECRASSUSDP1_LOCUS29090</name>
</gene>
<dbReference type="Proteomes" id="UP001295684">
    <property type="component" value="Unassembled WGS sequence"/>
</dbReference>
<feature type="region of interest" description="Disordered" evidence="1">
    <location>
        <begin position="275"/>
        <end position="294"/>
    </location>
</feature>
<sequence length="752" mass="86914">MDFIVFKFHHDHKEKQILIRRDDVTLGYLRLQTRKVFKLPKNFRFALSYELIKPGHENDEPPNRHYYCSRPDERPDKLLMNDQQLAKIRTGRRKNHNDTAVRIIVHTSPNIVGQYYQQASPIKSKSIQNLHQKGISKSPQEKRNYRSISTRSKKAKNKDARIVKIRADNTYDYNLPPPVWEIFLKSVLNNPQNIDKLKMIYKNNSNDPKKKYNISDYINPVDLIVRKMENELGIQGREVKVTKPPSKEYCTCDHYDSDKGSNAAISVINHRRERLSLDSRKSPDNTQKEKPSPSKIKEIERKFLDVGYDSDDVFANNPSTLMGAKYKVVRKFEKIKEEPPKPVPPSPPPPPKDDICPDCKKPKLIDAISHYDTIQSKINGTLSINSDALQSPNFRRGKDTDSDTPLEKSLAERTHSVREPKKVIRKKRRKRKKKSQMSKASLLSTPRQCMRHCCIAKRIAEDAISSQRSKSSLCKSPQKFNFSSKAMIKSLNKNKLHKKAKIQTNTTFDHHHARTENASLLKEEPTIPSLHHNPHPKPLNEDPSLTYQQKGHSKQKLRFNLIHNQQRLNQSQENTVPSKQIKGLNTTLKSRIKISNRRNVRRENGKVEEVGKRGRKASMVSNGVSRRKYKKTSPKLLPEEFTDKGGHHQTYSVKQTKNREGKKIKHLGKSSTFHMPQQDLSNNLSNSNIEYSNYHQTIHPKSDMPKFIRNGYRKNGFKSTNPQGTRLPLVKNGSRELRPYGQDSKALNFGRK</sequence>
<organism evidence="2 3">
    <name type="scientific">Euplotes crassus</name>
    <dbReference type="NCBI Taxonomy" id="5936"/>
    <lineage>
        <taxon>Eukaryota</taxon>
        <taxon>Sar</taxon>
        <taxon>Alveolata</taxon>
        <taxon>Ciliophora</taxon>
        <taxon>Intramacronucleata</taxon>
        <taxon>Spirotrichea</taxon>
        <taxon>Hypotrichia</taxon>
        <taxon>Euplotida</taxon>
        <taxon>Euplotidae</taxon>
        <taxon>Moneuplotes</taxon>
    </lineage>
</organism>
<feature type="region of interest" description="Disordered" evidence="1">
    <location>
        <begin position="714"/>
        <end position="752"/>
    </location>
</feature>
<name>A0AAD2DAU4_EUPCR</name>
<protein>
    <submittedName>
        <fullName evidence="2">Uncharacterized protein</fullName>
    </submittedName>
</protein>
<proteinExistence type="predicted"/>
<keyword evidence="3" id="KW-1185">Reference proteome</keyword>
<evidence type="ECO:0000313" key="2">
    <source>
        <dbReference type="EMBL" id="CAI2387457.1"/>
    </source>
</evidence>
<evidence type="ECO:0000256" key="1">
    <source>
        <dbReference type="SAM" id="MobiDB-lite"/>
    </source>
</evidence>